<comment type="caution">
    <text evidence="4">The sequence shown here is derived from an EMBL/GenBank/DDBJ whole genome shotgun (WGS) entry which is preliminary data.</text>
</comment>
<dbReference type="Pfam" id="PF00440">
    <property type="entry name" value="TetR_N"/>
    <property type="match status" value="1"/>
</dbReference>
<evidence type="ECO:0000256" key="1">
    <source>
        <dbReference type="ARBA" id="ARBA00023125"/>
    </source>
</evidence>
<dbReference type="PROSITE" id="PS50977">
    <property type="entry name" value="HTH_TETR_2"/>
    <property type="match status" value="1"/>
</dbReference>
<feature type="DNA-binding region" description="H-T-H motif" evidence="2">
    <location>
        <begin position="25"/>
        <end position="44"/>
    </location>
</feature>
<dbReference type="SUPFAM" id="SSF46689">
    <property type="entry name" value="Homeodomain-like"/>
    <property type="match status" value="1"/>
</dbReference>
<evidence type="ECO:0000313" key="5">
    <source>
        <dbReference type="Proteomes" id="UP001595755"/>
    </source>
</evidence>
<dbReference type="Gene3D" id="1.10.357.10">
    <property type="entry name" value="Tetracycline Repressor, domain 2"/>
    <property type="match status" value="1"/>
</dbReference>
<gene>
    <name evidence="4" type="ORF">ACFO1S_05785</name>
</gene>
<accession>A0ABV8S7G7</accession>
<keyword evidence="5" id="KW-1185">Reference proteome</keyword>
<dbReference type="Proteomes" id="UP001595755">
    <property type="component" value="Unassembled WGS sequence"/>
</dbReference>
<dbReference type="PRINTS" id="PR00455">
    <property type="entry name" value="HTHTETR"/>
</dbReference>
<dbReference type="InterPro" id="IPR001647">
    <property type="entry name" value="HTH_TetR"/>
</dbReference>
<feature type="domain" description="HTH tetR-type" evidence="3">
    <location>
        <begin position="2"/>
        <end position="62"/>
    </location>
</feature>
<protein>
    <submittedName>
        <fullName evidence="4">TetR/AcrR family transcriptional regulator</fullName>
    </submittedName>
</protein>
<reference evidence="5" key="1">
    <citation type="journal article" date="2019" name="Int. J. Syst. Evol. Microbiol.">
        <title>The Global Catalogue of Microorganisms (GCM) 10K type strain sequencing project: providing services to taxonomists for standard genome sequencing and annotation.</title>
        <authorList>
            <consortium name="The Broad Institute Genomics Platform"/>
            <consortium name="The Broad Institute Genome Sequencing Center for Infectious Disease"/>
            <person name="Wu L."/>
            <person name="Ma J."/>
        </authorList>
    </citation>
    <scope>NUCLEOTIDE SEQUENCE [LARGE SCALE GENOMIC DNA]</scope>
    <source>
        <strain evidence="5">CGMCC 4.1641</strain>
    </source>
</reference>
<dbReference type="EMBL" id="JBHSED010000006">
    <property type="protein sequence ID" value="MFC4302955.1"/>
    <property type="molecule type" value="Genomic_DNA"/>
</dbReference>
<dbReference type="InterPro" id="IPR009057">
    <property type="entry name" value="Homeodomain-like_sf"/>
</dbReference>
<sequence length="300" mass="34477">MQDKKKQIIDAAIHCFARKGFNATSIQEIVDELGMAKGSIYFYFKSKDDLLISIMDYYGEILFDSMGGQPDEAGLPPREKAALQIERQFKFIREHLDFMRMLLKEPLTGLKPQVQEMMERFRARSQLYSLSHVLDIYGEEAIAYSGDAAALFSGIALPYFEALLFEEKQLDERRLSRFLIRRFDNLMTGMMNAEEDPMLPPLQLAELRSRAGLMPDDTAAELQLLRLVADEIVSSAFAREEQVQSDLLAALTMLKEEIEKPALKHRMLVRAMLALLRRHIPDDLQTTLEALEQRLVDRQK</sequence>
<evidence type="ECO:0000259" key="3">
    <source>
        <dbReference type="PROSITE" id="PS50977"/>
    </source>
</evidence>
<dbReference type="InterPro" id="IPR050624">
    <property type="entry name" value="HTH-type_Tx_Regulator"/>
</dbReference>
<keyword evidence="1 2" id="KW-0238">DNA-binding</keyword>
<proteinExistence type="predicted"/>
<dbReference type="PANTHER" id="PTHR43479:SF22">
    <property type="entry name" value="TRANSCRIPTIONAL REGULATOR, TETR FAMILY"/>
    <property type="match status" value="1"/>
</dbReference>
<dbReference type="PANTHER" id="PTHR43479">
    <property type="entry name" value="ACREF/ENVCD OPERON REPRESSOR-RELATED"/>
    <property type="match status" value="1"/>
</dbReference>
<evidence type="ECO:0000313" key="4">
    <source>
        <dbReference type="EMBL" id="MFC4302955.1"/>
    </source>
</evidence>
<organism evidence="4 5">
    <name type="scientific">Cohnella boryungensis</name>
    <dbReference type="NCBI Taxonomy" id="768479"/>
    <lineage>
        <taxon>Bacteria</taxon>
        <taxon>Bacillati</taxon>
        <taxon>Bacillota</taxon>
        <taxon>Bacilli</taxon>
        <taxon>Bacillales</taxon>
        <taxon>Paenibacillaceae</taxon>
        <taxon>Cohnella</taxon>
    </lineage>
</organism>
<name>A0ABV8S7G7_9BACL</name>
<evidence type="ECO:0000256" key="2">
    <source>
        <dbReference type="PROSITE-ProRule" id="PRU00335"/>
    </source>
</evidence>
<dbReference type="RefSeq" id="WP_204606097.1">
    <property type="nucleotide sequence ID" value="NZ_JBHSED010000006.1"/>
</dbReference>
<dbReference type="Gene3D" id="1.10.10.60">
    <property type="entry name" value="Homeodomain-like"/>
    <property type="match status" value="1"/>
</dbReference>